<sequence>MQIVRHALLPATPGLTHELISLHYGRPGHGLKASIQASLHADEVPGMLVAQHLRELLDELEAAGRIEGEIVLVPAANPLGMSQWQLRGMQGRFEFYSGENFNRHYADLAEPVAHQVQGLLGPDPLANVQLVRAALREAVAALPAGTVLASLRRTLLSLAIDADIVLDLHCDGEALLHFYTAEALWPEAALLGRCLGAELALLADASGDDPFDEACSMVWARLRARLANGPSAGWPLPLACLAATIELRGESDVRHELARRDALAIVHYLAERGLISGAVAQLPEAACEGLPLSGSMPLLAPQGGVLVFLREVGARLRAGEPVAELIDPISGQRSIVTSPIDGLFFARENRRMAVPGMRLGKVVGRQALRAGKLLSA</sequence>
<dbReference type="PANTHER" id="PTHR37326">
    <property type="entry name" value="BLL3975 PROTEIN"/>
    <property type="match status" value="1"/>
</dbReference>
<dbReference type="GO" id="GO:0046872">
    <property type="term" value="F:metal ion binding"/>
    <property type="evidence" value="ECO:0007669"/>
    <property type="project" value="UniProtKB-KW"/>
</dbReference>
<dbReference type="KEGG" id="pais:PFX98_06955"/>
<keyword evidence="7" id="KW-1185">Reference proteome</keyword>
<protein>
    <submittedName>
        <fullName evidence="6">M14 family metallopeptidase</fullName>
    </submittedName>
</protein>
<evidence type="ECO:0000313" key="6">
    <source>
        <dbReference type="EMBL" id="WIT13343.1"/>
    </source>
</evidence>
<keyword evidence="3" id="KW-0378">Hydrolase</keyword>
<comment type="cofactor">
    <cofactor evidence="1">
        <name>Zn(2+)</name>
        <dbReference type="ChEBI" id="CHEBI:29105"/>
    </cofactor>
</comment>
<dbReference type="Pfam" id="PF24827">
    <property type="entry name" value="AstE_AspA_cat"/>
    <property type="match status" value="1"/>
</dbReference>
<evidence type="ECO:0000256" key="1">
    <source>
        <dbReference type="ARBA" id="ARBA00001947"/>
    </source>
</evidence>
<proteinExistence type="predicted"/>
<evidence type="ECO:0000256" key="3">
    <source>
        <dbReference type="ARBA" id="ARBA00022801"/>
    </source>
</evidence>
<dbReference type="SUPFAM" id="SSF53187">
    <property type="entry name" value="Zn-dependent exopeptidases"/>
    <property type="match status" value="1"/>
</dbReference>
<dbReference type="Gene3D" id="3.40.630.10">
    <property type="entry name" value="Zn peptidases"/>
    <property type="match status" value="1"/>
</dbReference>
<dbReference type="EMBL" id="CP116346">
    <property type="protein sequence ID" value="WIT13343.1"/>
    <property type="molecule type" value="Genomic_DNA"/>
</dbReference>
<name>A0AA95SMI8_9BURK</name>
<organism evidence="6 7">
    <name type="scientific">Paucibacter sediminis</name>
    <dbReference type="NCBI Taxonomy" id="3019553"/>
    <lineage>
        <taxon>Bacteria</taxon>
        <taxon>Pseudomonadati</taxon>
        <taxon>Pseudomonadota</taxon>
        <taxon>Betaproteobacteria</taxon>
        <taxon>Burkholderiales</taxon>
        <taxon>Sphaerotilaceae</taxon>
        <taxon>Roseateles</taxon>
    </lineage>
</organism>
<keyword evidence="4" id="KW-0862">Zinc</keyword>
<dbReference type="AlphaFoldDB" id="A0AA95SMI8"/>
<accession>A0AA95SMI8</accession>
<evidence type="ECO:0000256" key="4">
    <source>
        <dbReference type="ARBA" id="ARBA00022833"/>
    </source>
</evidence>
<gene>
    <name evidence="6" type="ORF">PFX98_06955</name>
</gene>
<feature type="domain" description="Succinylglutamate desuccinylase/Aspartoacylase catalytic" evidence="5">
    <location>
        <begin position="31"/>
        <end position="106"/>
    </location>
</feature>
<dbReference type="InterPro" id="IPR055438">
    <property type="entry name" value="AstE_AspA_cat"/>
</dbReference>
<dbReference type="GO" id="GO:0016788">
    <property type="term" value="F:hydrolase activity, acting on ester bonds"/>
    <property type="evidence" value="ECO:0007669"/>
    <property type="project" value="InterPro"/>
</dbReference>
<dbReference type="RefSeq" id="WP_285234455.1">
    <property type="nucleotide sequence ID" value="NZ_CP116346.1"/>
</dbReference>
<dbReference type="InterPro" id="IPR053138">
    <property type="entry name" value="N-alpha-Ac-DABA_deacetylase"/>
</dbReference>
<evidence type="ECO:0000256" key="2">
    <source>
        <dbReference type="ARBA" id="ARBA00022723"/>
    </source>
</evidence>
<reference evidence="6" key="1">
    <citation type="submission" date="2023-01" db="EMBL/GenBank/DDBJ databases">
        <title>Whole genome sequence of Paucibacter sp. S2-9 isolated from pond sediment.</title>
        <authorList>
            <person name="Jung J.Y."/>
        </authorList>
    </citation>
    <scope>NUCLEOTIDE SEQUENCE</scope>
    <source>
        <strain evidence="6">S2-9</strain>
    </source>
</reference>
<dbReference type="Proteomes" id="UP001177769">
    <property type="component" value="Chromosome"/>
</dbReference>
<evidence type="ECO:0000313" key="7">
    <source>
        <dbReference type="Proteomes" id="UP001177769"/>
    </source>
</evidence>
<dbReference type="CDD" id="cd06250">
    <property type="entry name" value="M14_PaAOTO_like"/>
    <property type="match status" value="1"/>
</dbReference>
<evidence type="ECO:0000259" key="5">
    <source>
        <dbReference type="Pfam" id="PF24827"/>
    </source>
</evidence>
<keyword evidence="2" id="KW-0479">Metal-binding</keyword>
<dbReference type="PANTHER" id="PTHR37326:SF1">
    <property type="entry name" value="BLL3975 PROTEIN"/>
    <property type="match status" value="1"/>
</dbReference>